<organism evidence="1 2">
    <name type="scientific">Trichonephila clavipes</name>
    <name type="common">Golden silk orbweaver</name>
    <name type="synonym">Nephila clavipes</name>
    <dbReference type="NCBI Taxonomy" id="2585209"/>
    <lineage>
        <taxon>Eukaryota</taxon>
        <taxon>Metazoa</taxon>
        <taxon>Ecdysozoa</taxon>
        <taxon>Arthropoda</taxon>
        <taxon>Chelicerata</taxon>
        <taxon>Arachnida</taxon>
        <taxon>Araneae</taxon>
        <taxon>Araneomorphae</taxon>
        <taxon>Entelegynae</taxon>
        <taxon>Araneoidea</taxon>
        <taxon>Nephilidae</taxon>
        <taxon>Trichonephila</taxon>
    </lineage>
</organism>
<sequence length="93" mass="10698">MECHSELVESLRNIALPYRTLARWIGNSQQRRVSTIEEQRSGRPASRRIDFARAVIEHLMDYMKGHGLCTLRVFRPSFVMSTLCVLCCPSFAP</sequence>
<dbReference type="AlphaFoldDB" id="A0A8X6R4T7"/>
<dbReference type="Proteomes" id="UP000887159">
    <property type="component" value="Unassembled WGS sequence"/>
</dbReference>
<reference evidence="1" key="1">
    <citation type="submission" date="2020-08" db="EMBL/GenBank/DDBJ databases">
        <title>Multicomponent nature underlies the extraordinary mechanical properties of spider dragline silk.</title>
        <authorList>
            <person name="Kono N."/>
            <person name="Nakamura H."/>
            <person name="Mori M."/>
            <person name="Yoshida Y."/>
            <person name="Ohtoshi R."/>
            <person name="Malay A.D."/>
            <person name="Moran D.A.P."/>
            <person name="Tomita M."/>
            <person name="Numata K."/>
            <person name="Arakawa K."/>
        </authorList>
    </citation>
    <scope>NUCLEOTIDE SEQUENCE</scope>
</reference>
<dbReference type="EMBL" id="BMAU01021035">
    <property type="protein sequence ID" value="GFX87550.1"/>
    <property type="molecule type" value="Genomic_DNA"/>
</dbReference>
<comment type="caution">
    <text evidence="1">The sequence shown here is derived from an EMBL/GenBank/DDBJ whole genome shotgun (WGS) entry which is preliminary data.</text>
</comment>
<protein>
    <submittedName>
        <fullName evidence="1">Uncharacterized protein</fullName>
    </submittedName>
</protein>
<accession>A0A8X6R4T7</accession>
<keyword evidence="2" id="KW-1185">Reference proteome</keyword>
<evidence type="ECO:0000313" key="1">
    <source>
        <dbReference type="EMBL" id="GFX87550.1"/>
    </source>
</evidence>
<proteinExistence type="predicted"/>
<evidence type="ECO:0000313" key="2">
    <source>
        <dbReference type="Proteomes" id="UP000887159"/>
    </source>
</evidence>
<gene>
    <name evidence="1" type="primary">NCL1_28519</name>
    <name evidence="1" type="ORF">TNCV_1330821</name>
</gene>
<name>A0A8X6R4T7_TRICX</name>